<comment type="caution">
    <text evidence="1">The sequence shown here is derived from an EMBL/GenBank/DDBJ whole genome shotgun (WGS) entry which is preliminary data.</text>
</comment>
<accession>A0A4Y8P8Q0</accession>
<name>A0A4Y8P8Q0_9BACT</name>
<reference evidence="1 2" key="1">
    <citation type="submission" date="2016-05" db="EMBL/GenBank/DDBJ databases">
        <title>Diversity and Homogeneity among Thermoacidophilic Verrucomicrobia Methanotrophs Linked with Geographical Origin.</title>
        <authorList>
            <person name="Erikstad H.-A."/>
            <person name="Smestad N.B."/>
            <person name="Ceballos R.M."/>
            <person name="Birkeland N.-K."/>
        </authorList>
    </citation>
    <scope>NUCLEOTIDE SEQUENCE [LARGE SCALE GENOMIC DNA]</scope>
    <source>
        <strain evidence="1 2">Phi</strain>
    </source>
</reference>
<organism evidence="1 2">
    <name type="scientific">Methylacidiphilum caldifontis</name>
    <dbReference type="NCBI Taxonomy" id="2795386"/>
    <lineage>
        <taxon>Bacteria</taxon>
        <taxon>Pseudomonadati</taxon>
        <taxon>Verrucomicrobiota</taxon>
        <taxon>Methylacidiphilae</taxon>
        <taxon>Methylacidiphilales</taxon>
        <taxon>Methylacidiphilaceae</taxon>
        <taxon>Methylacidiphilum (ex Ratnadevi et al. 2023)</taxon>
    </lineage>
</organism>
<dbReference type="RefSeq" id="WP_134440782.1">
    <property type="nucleotide sequence ID" value="NZ_LXQC01000176.1"/>
</dbReference>
<sequence>MHLYSLPPQTLTATPTSYQNLRVTWHLAGYFSRFTITFNSSAALSNPLLITPEGYVINPNNSVVTAIFGGIPPNPLTNNICYIVSLVDFIPNELTTEYNIGAMISLASAPSANTTIYCNGLVWRY</sequence>
<dbReference type="AlphaFoldDB" id="A0A4Y8P8Q0"/>
<dbReference type="Proteomes" id="UP000297713">
    <property type="component" value="Unassembled WGS sequence"/>
</dbReference>
<keyword evidence="2" id="KW-1185">Reference proteome</keyword>
<evidence type="ECO:0000313" key="1">
    <source>
        <dbReference type="EMBL" id="TFE66585.1"/>
    </source>
</evidence>
<protein>
    <submittedName>
        <fullName evidence="1">Uncharacterized protein</fullName>
    </submittedName>
</protein>
<evidence type="ECO:0000313" key="2">
    <source>
        <dbReference type="Proteomes" id="UP000297713"/>
    </source>
</evidence>
<proteinExistence type="predicted"/>
<dbReference type="EMBL" id="LXQC01000176">
    <property type="protein sequence ID" value="TFE66585.1"/>
    <property type="molecule type" value="Genomic_DNA"/>
</dbReference>
<gene>
    <name evidence="1" type="ORF">A7Q10_02080</name>
</gene>